<gene>
    <name evidence="11" type="ORF">Acr_06g0011040</name>
</gene>
<dbReference type="InterPro" id="IPR053761">
    <property type="entry name" value="Leguminous_Lectin_Domain_sf"/>
</dbReference>
<dbReference type="PANTHER" id="PTHR27007">
    <property type="match status" value="1"/>
</dbReference>
<evidence type="ECO:0000313" key="12">
    <source>
        <dbReference type="Proteomes" id="UP000585474"/>
    </source>
</evidence>
<evidence type="ECO:0000256" key="7">
    <source>
        <dbReference type="ARBA" id="ARBA00022989"/>
    </source>
</evidence>
<dbReference type="InterPro" id="IPR050528">
    <property type="entry name" value="L-type_Lectin-RKs"/>
</dbReference>
<evidence type="ECO:0000256" key="5">
    <source>
        <dbReference type="ARBA" id="ARBA00022741"/>
    </source>
</evidence>
<evidence type="ECO:0000313" key="11">
    <source>
        <dbReference type="EMBL" id="GFY89164.1"/>
    </source>
</evidence>
<dbReference type="GO" id="GO:0030246">
    <property type="term" value="F:carbohydrate binding"/>
    <property type="evidence" value="ECO:0007669"/>
    <property type="project" value="UniProtKB-KW"/>
</dbReference>
<organism evidence="11 12">
    <name type="scientific">Actinidia rufa</name>
    <dbReference type="NCBI Taxonomy" id="165716"/>
    <lineage>
        <taxon>Eukaryota</taxon>
        <taxon>Viridiplantae</taxon>
        <taxon>Streptophyta</taxon>
        <taxon>Embryophyta</taxon>
        <taxon>Tracheophyta</taxon>
        <taxon>Spermatophyta</taxon>
        <taxon>Magnoliopsida</taxon>
        <taxon>eudicotyledons</taxon>
        <taxon>Gunneridae</taxon>
        <taxon>Pentapetalae</taxon>
        <taxon>asterids</taxon>
        <taxon>Ericales</taxon>
        <taxon>Actinidiaceae</taxon>
        <taxon>Actinidia</taxon>
    </lineage>
</organism>
<evidence type="ECO:0000256" key="8">
    <source>
        <dbReference type="ARBA" id="ARBA00023136"/>
    </source>
</evidence>
<dbReference type="SUPFAM" id="SSF56112">
    <property type="entry name" value="Protein kinase-like (PK-like)"/>
    <property type="match status" value="1"/>
</dbReference>
<dbReference type="EMBL" id="BJWL01000006">
    <property type="protein sequence ID" value="GFY89164.1"/>
    <property type="molecule type" value="Genomic_DNA"/>
</dbReference>
<keyword evidence="7" id="KW-1133">Transmembrane helix</keyword>
<comment type="caution">
    <text evidence="11">The sequence shown here is derived from an EMBL/GenBank/DDBJ whole genome shotgun (WGS) entry which is preliminary data.</text>
</comment>
<dbReference type="InterPro" id="IPR013320">
    <property type="entry name" value="ConA-like_dom_sf"/>
</dbReference>
<evidence type="ECO:0000256" key="4">
    <source>
        <dbReference type="ARBA" id="ARBA00022734"/>
    </source>
</evidence>
<keyword evidence="5" id="KW-0547">Nucleotide-binding</keyword>
<comment type="subcellular location">
    <subcellularLocation>
        <location evidence="1">Membrane</location>
        <topology evidence="1">Single-pass type I membrane protein</topology>
    </subcellularLocation>
</comment>
<dbReference type="GO" id="GO:0005524">
    <property type="term" value="F:ATP binding"/>
    <property type="evidence" value="ECO:0007669"/>
    <property type="project" value="UniProtKB-KW"/>
</dbReference>
<name>A0A7J0ERQ0_9ERIC</name>
<dbReference type="Proteomes" id="UP000585474">
    <property type="component" value="Unassembled WGS sequence"/>
</dbReference>
<feature type="domain" description="Legume lectin" evidence="10">
    <location>
        <begin position="4"/>
        <end position="124"/>
    </location>
</feature>
<keyword evidence="12" id="KW-1185">Reference proteome</keyword>
<dbReference type="AlphaFoldDB" id="A0A7J0ERQ0"/>
<keyword evidence="9" id="KW-0675">Receptor</keyword>
<proteinExistence type="predicted"/>
<keyword evidence="8" id="KW-0472">Membrane</keyword>
<reference evidence="11 12" key="1">
    <citation type="submission" date="2019-07" db="EMBL/GenBank/DDBJ databases">
        <title>De Novo Assembly of kiwifruit Actinidia rufa.</title>
        <authorList>
            <person name="Sugita-Konishi S."/>
            <person name="Sato K."/>
            <person name="Mori E."/>
            <person name="Abe Y."/>
            <person name="Kisaki G."/>
            <person name="Hamano K."/>
            <person name="Suezawa K."/>
            <person name="Otani M."/>
            <person name="Fukuda T."/>
            <person name="Manabe T."/>
            <person name="Gomi K."/>
            <person name="Tabuchi M."/>
            <person name="Akimitsu K."/>
            <person name="Kataoka I."/>
        </authorList>
    </citation>
    <scope>NUCLEOTIDE SEQUENCE [LARGE SCALE GENOMIC DNA]</scope>
    <source>
        <strain evidence="12">cv. Fuchu</strain>
    </source>
</reference>
<dbReference type="InterPro" id="IPR001220">
    <property type="entry name" value="Legume_lectin_dom"/>
</dbReference>
<dbReference type="Gene3D" id="2.60.40.4220">
    <property type="match status" value="1"/>
</dbReference>
<evidence type="ECO:0000256" key="2">
    <source>
        <dbReference type="ARBA" id="ARBA00022692"/>
    </source>
</evidence>
<evidence type="ECO:0000256" key="9">
    <source>
        <dbReference type="ARBA" id="ARBA00023170"/>
    </source>
</evidence>
<evidence type="ECO:0000256" key="6">
    <source>
        <dbReference type="ARBA" id="ARBA00022840"/>
    </source>
</evidence>
<evidence type="ECO:0000256" key="1">
    <source>
        <dbReference type="ARBA" id="ARBA00004479"/>
    </source>
</evidence>
<keyword evidence="6" id="KW-0067">ATP-binding</keyword>
<sequence>MGSLANQYLGLPNDTSNAQFATRILAIEFDIVQNVEFFDINHNHLRIDLSSLISNVSEPAAYYLPGGNKANNSVNLKSGDPIQAWIEYNSQENLTSVTVSPLGIPRPSRPLISFPFDLSSVLNEYMLTCDHGIIPQTTHIVGTLGYLAPDLTKTGKAATRTDVYGYDALMLEVATEGRPIEPKKSTEELVLVDWVRELKSRGEVTKASDPTLEEYNPDEAELVLGLGLLCSHPNPDFRPSMRRVVQFLLGDVSLPQLPHDHHLEASGVITDYSEDSDPSCGIGTSTKSTSLSSFDKKVFSKHATRVTF</sequence>
<evidence type="ECO:0000259" key="10">
    <source>
        <dbReference type="Pfam" id="PF00139"/>
    </source>
</evidence>
<evidence type="ECO:0000256" key="3">
    <source>
        <dbReference type="ARBA" id="ARBA00022729"/>
    </source>
</evidence>
<dbReference type="OrthoDB" id="1699466at2759"/>
<dbReference type="GO" id="GO:0016020">
    <property type="term" value="C:membrane"/>
    <property type="evidence" value="ECO:0007669"/>
    <property type="project" value="UniProtKB-SubCell"/>
</dbReference>
<protein>
    <recommendedName>
        <fullName evidence="10">Legume lectin domain-containing protein</fullName>
    </recommendedName>
</protein>
<keyword evidence="2" id="KW-0812">Transmembrane</keyword>
<dbReference type="Gene3D" id="1.10.510.10">
    <property type="entry name" value="Transferase(Phosphotransferase) domain 1"/>
    <property type="match status" value="1"/>
</dbReference>
<dbReference type="InterPro" id="IPR011009">
    <property type="entry name" value="Kinase-like_dom_sf"/>
</dbReference>
<dbReference type="SUPFAM" id="SSF49899">
    <property type="entry name" value="Concanavalin A-like lectins/glucanases"/>
    <property type="match status" value="1"/>
</dbReference>
<keyword evidence="3" id="KW-0732">Signal</keyword>
<dbReference type="Pfam" id="PF00139">
    <property type="entry name" value="Lectin_legB"/>
    <property type="match status" value="1"/>
</dbReference>
<accession>A0A7J0ERQ0</accession>
<keyword evidence="4" id="KW-0430">Lectin</keyword>